<dbReference type="AlphaFoldDB" id="A0A172Q964"/>
<organism evidence="2 3">
    <name type="scientific">Streptococcus pantholopis</name>
    <dbReference type="NCBI Taxonomy" id="1811193"/>
    <lineage>
        <taxon>Bacteria</taxon>
        <taxon>Bacillati</taxon>
        <taxon>Bacillota</taxon>
        <taxon>Bacilli</taxon>
        <taxon>Lactobacillales</taxon>
        <taxon>Streptococcaceae</taxon>
        <taxon>Streptococcus</taxon>
    </lineage>
</organism>
<dbReference type="InterPro" id="IPR016152">
    <property type="entry name" value="PTrfase/Anion_transptr"/>
</dbReference>
<reference evidence="2 3" key="1">
    <citation type="journal article" date="2016" name="Int. J. Syst. Evol. Microbiol.">
        <title>Streptococcuspantholopis sp. nov., isolated from faeces of the Tibetan antelope (Pantholops hodgsonii).</title>
        <authorList>
            <person name="Bai X."/>
            <person name="Xiong Y."/>
            <person name="Lu S."/>
            <person name="Jin D."/>
            <person name="Lai X."/>
            <person name="Yang J."/>
            <person name="Niu L."/>
            <person name="Hu S."/>
            <person name="Meng X."/>
            <person name="Pu J."/>
            <person name="Ye C."/>
            <person name="Xu J."/>
        </authorList>
    </citation>
    <scope>NUCLEOTIDE SEQUENCE [LARGE SCALE GENOMIC DNA]</scope>
    <source>
        <strain evidence="2 3">TA 26</strain>
    </source>
</reference>
<dbReference type="Proteomes" id="UP000077317">
    <property type="component" value="Chromosome"/>
</dbReference>
<proteinExistence type="predicted"/>
<dbReference type="RefSeq" id="WP_067064268.1">
    <property type="nucleotide sequence ID" value="NZ_CP014699.1"/>
</dbReference>
<evidence type="ECO:0000313" key="3">
    <source>
        <dbReference type="Proteomes" id="UP000077317"/>
    </source>
</evidence>
<reference evidence="3" key="2">
    <citation type="submission" date="2016-03" db="EMBL/GenBank/DDBJ databases">
        <title>Streptococcus antelopensis sp. nov., isolated from the feces of the Tibetan antelope (Pantholops hodgsonii) in Hoh Xil National Nature Reserve, Qinghai, China.</title>
        <authorList>
            <person name="Bai X."/>
        </authorList>
    </citation>
    <scope>NUCLEOTIDE SEQUENCE [LARGE SCALE GENOMIC DNA]</scope>
    <source>
        <strain evidence="3">TA 26</strain>
    </source>
</reference>
<dbReference type="STRING" id="1811193.A0O21_08525"/>
<gene>
    <name evidence="2" type="ORF">A0O21_08525</name>
</gene>
<dbReference type="Pfam" id="PF00359">
    <property type="entry name" value="PTS_EIIA_2"/>
    <property type="match status" value="1"/>
</dbReference>
<dbReference type="Gene3D" id="3.40.930.10">
    <property type="entry name" value="Mannitol-specific EII, Chain A"/>
    <property type="match status" value="1"/>
</dbReference>
<dbReference type="EMBL" id="CP014699">
    <property type="protein sequence ID" value="AND80043.1"/>
    <property type="molecule type" value="Genomic_DNA"/>
</dbReference>
<feature type="domain" description="PTS EIIA type-2" evidence="1">
    <location>
        <begin position="1"/>
        <end position="151"/>
    </location>
</feature>
<accession>A0A172Q964</accession>
<keyword evidence="3" id="KW-1185">Reference proteome</keyword>
<evidence type="ECO:0000313" key="2">
    <source>
        <dbReference type="EMBL" id="AND80043.1"/>
    </source>
</evidence>
<evidence type="ECO:0000259" key="1">
    <source>
        <dbReference type="PROSITE" id="PS51094"/>
    </source>
</evidence>
<dbReference type="PROSITE" id="PS51094">
    <property type="entry name" value="PTS_EIIA_TYPE_2"/>
    <property type="match status" value="1"/>
</dbReference>
<dbReference type="PANTHER" id="PTHR47738">
    <property type="entry name" value="PTS SYSTEM FRUCTOSE-LIKE EIIA COMPONENT-RELATED"/>
    <property type="match status" value="1"/>
</dbReference>
<dbReference type="KEGG" id="spat:A0O21_08525"/>
<protein>
    <submittedName>
        <fullName evidence="2">PTS galactitol transporter subunit IIA</fullName>
    </submittedName>
</protein>
<dbReference type="InterPro" id="IPR051541">
    <property type="entry name" value="PTS_SugarTrans_NitroReg"/>
</dbReference>
<name>A0A172Q964_9STRE</name>
<dbReference type="PANTHER" id="PTHR47738:SF3">
    <property type="entry name" value="PHOSPHOTRANSFERASE SYSTEM MANNITOL_FRUCTOSE-SPECIFIC IIA DOMAIN CONTAINING PROTEIN"/>
    <property type="match status" value="1"/>
</dbReference>
<dbReference type="CDD" id="cd00211">
    <property type="entry name" value="PTS_IIA_fru"/>
    <property type="match status" value="1"/>
</dbReference>
<dbReference type="SUPFAM" id="SSF55804">
    <property type="entry name" value="Phoshotransferase/anion transport protein"/>
    <property type="match status" value="1"/>
</dbReference>
<dbReference type="OrthoDB" id="370976at2"/>
<dbReference type="InterPro" id="IPR002178">
    <property type="entry name" value="PTS_EIIA_type-2_dom"/>
</dbReference>
<sequence length="156" mass="17432">MVYVVVNDADETVIDYQSAIRFAGEPLLKLNNIKSEYIQACIDREMDFPTGLSLADGQGVAMPHGDSSFVNEDSISVVRLSNPVTFGLMEDKKQKVKVALVFNLALSSGEQHIKVLKKVIALFQDESFMKKSLADSHKNIAREIKERLDSDELRVE</sequence>